<reference evidence="1 3" key="1">
    <citation type="submission" date="2016-01" db="EMBL/GenBank/DDBJ databases">
        <title>Draft Genome Sequences of Seven Thermophilic Sporeformers Isolated from Foods.</title>
        <authorList>
            <person name="Berendsen E.M."/>
            <person name="Wells-Bennik M.H."/>
            <person name="Krawcyk A.O."/>
            <person name="De Jong A."/>
            <person name="Holsappel S."/>
            <person name="Eijlander R.T."/>
            <person name="Kuipers O.P."/>
        </authorList>
    </citation>
    <scope>NUCLEOTIDE SEQUENCE [LARGE SCALE GENOMIC DNA]</scope>
    <source>
        <strain evidence="1 3">B4135</strain>
    </source>
</reference>
<organism evidence="1 3">
    <name type="scientific">Caldibacillus debilis</name>
    <dbReference type="NCBI Taxonomy" id="301148"/>
    <lineage>
        <taxon>Bacteria</taxon>
        <taxon>Bacillati</taxon>
        <taxon>Bacillota</taxon>
        <taxon>Bacilli</taxon>
        <taxon>Bacillales</taxon>
        <taxon>Bacillaceae</taxon>
        <taxon>Caldibacillus</taxon>
    </lineage>
</organism>
<protein>
    <submittedName>
        <fullName evidence="1">Uncharacterized protein</fullName>
    </submittedName>
</protein>
<dbReference type="AlphaFoldDB" id="A0A150LWR8"/>
<sequence>MHASVQRRRKAGRGNGCLFTRAAGATGGIGGSDQLNEWRIELERSSGEEIGGIPSPTGGAAFPMFFPGV</sequence>
<dbReference type="Proteomes" id="UP000075683">
    <property type="component" value="Unassembled WGS sequence"/>
</dbReference>
<gene>
    <name evidence="1" type="ORF">B4135_2599</name>
    <name evidence="2" type="ORF">C6P37_04050</name>
</gene>
<evidence type="ECO:0000313" key="3">
    <source>
        <dbReference type="Proteomes" id="UP000075683"/>
    </source>
</evidence>
<accession>A0A150LWR8</accession>
<comment type="caution">
    <text evidence="1">The sequence shown here is derived from an EMBL/GenBank/DDBJ whole genome shotgun (WGS) entry which is preliminary data.</text>
</comment>
<evidence type="ECO:0000313" key="2">
    <source>
        <dbReference type="EMBL" id="REJ29972.1"/>
    </source>
</evidence>
<dbReference type="EMBL" id="LQYT01000061">
    <property type="protein sequence ID" value="KYD16687.1"/>
    <property type="molecule type" value="Genomic_DNA"/>
</dbReference>
<evidence type="ECO:0000313" key="1">
    <source>
        <dbReference type="EMBL" id="KYD16687.1"/>
    </source>
</evidence>
<dbReference type="Proteomes" id="UP000257014">
    <property type="component" value="Unassembled WGS sequence"/>
</dbReference>
<dbReference type="EMBL" id="QEWE01000012">
    <property type="protein sequence ID" value="REJ29972.1"/>
    <property type="molecule type" value="Genomic_DNA"/>
</dbReference>
<name>A0A150LWR8_9BACI</name>
<reference evidence="2 4" key="2">
    <citation type="submission" date="2018-03" db="EMBL/GenBank/DDBJ databases">
        <authorList>
            <person name="Keele B.F."/>
        </authorList>
    </citation>
    <scope>NUCLEOTIDE SEQUENCE [LARGE SCALE GENOMIC DNA]</scope>
    <source>
        <strain evidence="2">ZCTH4_d</strain>
    </source>
</reference>
<evidence type="ECO:0000313" key="4">
    <source>
        <dbReference type="Proteomes" id="UP000257014"/>
    </source>
</evidence>
<proteinExistence type="predicted"/>
<dbReference type="STRING" id="301148.B4135_2599"/>